<dbReference type="RefSeq" id="WP_117157923.1">
    <property type="nucleotide sequence ID" value="NZ_QVID01000001.1"/>
</dbReference>
<feature type="transmembrane region" description="Helical" evidence="1">
    <location>
        <begin position="109"/>
        <end position="133"/>
    </location>
</feature>
<keyword evidence="1" id="KW-0812">Transmembrane</keyword>
<evidence type="ECO:0000256" key="1">
    <source>
        <dbReference type="SAM" id="Phobius"/>
    </source>
</evidence>
<feature type="transmembrane region" description="Helical" evidence="1">
    <location>
        <begin position="33"/>
        <end position="50"/>
    </location>
</feature>
<dbReference type="EMBL" id="QVID01000001">
    <property type="protein sequence ID" value="RFN58899.1"/>
    <property type="molecule type" value="Genomic_DNA"/>
</dbReference>
<protein>
    <submittedName>
        <fullName evidence="2">DUF4199 domain-containing protein</fullName>
    </submittedName>
</protein>
<reference evidence="2 3" key="1">
    <citation type="journal article" date="2007" name="Int. J. Syst. Evol. Microbiol.">
        <title>Marixanthomonas ophiurae gen. nov., sp. nov., a marine bacterium of the family Flavobacteriaceae isolated from a deep-sea brittle star.</title>
        <authorList>
            <person name="Romanenko L.A."/>
            <person name="Uchino M."/>
            <person name="Frolova G.M."/>
            <person name="Mikhailov V.V."/>
        </authorList>
    </citation>
    <scope>NUCLEOTIDE SEQUENCE [LARGE SCALE GENOMIC DNA]</scope>
    <source>
        <strain evidence="2 3">KMM 3046</strain>
    </source>
</reference>
<evidence type="ECO:0000313" key="3">
    <source>
        <dbReference type="Proteomes" id="UP000261082"/>
    </source>
</evidence>
<dbReference type="AlphaFoldDB" id="A0A3E1Q9T4"/>
<feature type="transmembrane region" description="Helical" evidence="1">
    <location>
        <begin position="7"/>
        <end position="27"/>
    </location>
</feature>
<keyword evidence="1" id="KW-1133">Transmembrane helix</keyword>
<evidence type="ECO:0000313" key="2">
    <source>
        <dbReference type="EMBL" id="RFN58899.1"/>
    </source>
</evidence>
<dbReference type="InterPro" id="IPR025250">
    <property type="entry name" value="DUF4199"/>
</dbReference>
<organism evidence="2 3">
    <name type="scientific">Marixanthomonas ophiurae</name>
    <dbReference type="NCBI Taxonomy" id="387659"/>
    <lineage>
        <taxon>Bacteria</taxon>
        <taxon>Pseudomonadati</taxon>
        <taxon>Bacteroidota</taxon>
        <taxon>Flavobacteriia</taxon>
        <taxon>Flavobacteriales</taxon>
        <taxon>Flavobacteriaceae</taxon>
        <taxon>Marixanthomonas</taxon>
    </lineage>
</organism>
<name>A0A3E1Q9T4_9FLAO</name>
<gene>
    <name evidence="2" type="ORF">DZ858_02115</name>
</gene>
<dbReference type="Pfam" id="PF13858">
    <property type="entry name" value="DUF4199"/>
    <property type="match status" value="1"/>
</dbReference>
<proteinExistence type="predicted"/>
<feature type="transmembrane region" description="Helical" evidence="1">
    <location>
        <begin position="70"/>
        <end position="89"/>
    </location>
</feature>
<dbReference type="Proteomes" id="UP000261082">
    <property type="component" value="Unassembled WGS sequence"/>
</dbReference>
<keyword evidence="3" id="KW-1185">Reference proteome</keyword>
<accession>A0A3E1Q9T4</accession>
<dbReference type="OrthoDB" id="1450060at2"/>
<comment type="caution">
    <text evidence="2">The sequence shown here is derived from an EMBL/GenBank/DDBJ whole genome shotgun (WGS) entry which is preliminary data.</text>
</comment>
<keyword evidence="1" id="KW-0472">Membrane</keyword>
<sequence>MFKIYSRYGVIIAVALIVYFLLLKLFGLHQYPVLSAANGVIYGAGILLALKKYKADTPKFDYAKGFEVGFAAGAIATVIFTIFMSLYIFELDTEFAHNILDSWNMNFNKGTLILIISIVMMGVSTSLVLTLAFMQLLKDSWNTPEGKRNTM</sequence>